<name>A0A5N6Q6J5_9ASTR</name>
<keyword evidence="3" id="KW-1185">Reference proteome</keyword>
<reference evidence="2 3" key="1">
    <citation type="submission" date="2019-05" db="EMBL/GenBank/DDBJ databases">
        <title>Mikania micrantha, genome provides insights into the molecular mechanism of rapid growth.</title>
        <authorList>
            <person name="Liu B."/>
        </authorList>
    </citation>
    <scope>NUCLEOTIDE SEQUENCE [LARGE SCALE GENOMIC DNA]</scope>
    <source>
        <strain evidence="2">NLD-2019</strain>
        <tissue evidence="2">Leaf</tissue>
    </source>
</reference>
<proteinExistence type="predicted"/>
<accession>A0A5N6Q6J5</accession>
<protein>
    <submittedName>
        <fullName evidence="2">Uncharacterized protein</fullName>
    </submittedName>
</protein>
<comment type="caution">
    <text evidence="2">The sequence shown here is derived from an EMBL/GenBank/DDBJ whole genome shotgun (WGS) entry which is preliminary data.</text>
</comment>
<sequence>MDILPSRSWHVIVRQFRVPAQVGEETACTTGAVDHGGKWTYSFDVNFVDEKLSSFSATSPVRHQDMADGQQYRTHKQSHLRRGEPVTAAAEHIRCLNRYNQQRSYRTNGRDSQWVNWEFRVWRKEKAGAGSGNGVSDGAEREADNRAAGSRASATAKSIGAEKNIKEMIMVIRKNKVLNPLKALLLLSSFKNPMVVVSFGSKVKEVAGFDRRRRMK</sequence>
<feature type="region of interest" description="Disordered" evidence="1">
    <location>
        <begin position="128"/>
        <end position="150"/>
    </location>
</feature>
<organism evidence="2 3">
    <name type="scientific">Mikania micrantha</name>
    <name type="common">bitter vine</name>
    <dbReference type="NCBI Taxonomy" id="192012"/>
    <lineage>
        <taxon>Eukaryota</taxon>
        <taxon>Viridiplantae</taxon>
        <taxon>Streptophyta</taxon>
        <taxon>Embryophyta</taxon>
        <taxon>Tracheophyta</taxon>
        <taxon>Spermatophyta</taxon>
        <taxon>Magnoliopsida</taxon>
        <taxon>eudicotyledons</taxon>
        <taxon>Gunneridae</taxon>
        <taxon>Pentapetalae</taxon>
        <taxon>asterids</taxon>
        <taxon>campanulids</taxon>
        <taxon>Asterales</taxon>
        <taxon>Asteraceae</taxon>
        <taxon>Asteroideae</taxon>
        <taxon>Heliantheae alliance</taxon>
        <taxon>Eupatorieae</taxon>
        <taxon>Mikania</taxon>
    </lineage>
</organism>
<gene>
    <name evidence="2" type="ORF">E3N88_03395</name>
</gene>
<evidence type="ECO:0000256" key="1">
    <source>
        <dbReference type="SAM" id="MobiDB-lite"/>
    </source>
</evidence>
<dbReference type="AlphaFoldDB" id="A0A5N6Q6J5"/>
<dbReference type="EMBL" id="SZYD01000001">
    <property type="protein sequence ID" value="KAD7480259.1"/>
    <property type="molecule type" value="Genomic_DNA"/>
</dbReference>
<evidence type="ECO:0000313" key="3">
    <source>
        <dbReference type="Proteomes" id="UP000326396"/>
    </source>
</evidence>
<dbReference type="Proteomes" id="UP000326396">
    <property type="component" value="Linkage Group LG1"/>
</dbReference>
<evidence type="ECO:0000313" key="2">
    <source>
        <dbReference type="EMBL" id="KAD7480259.1"/>
    </source>
</evidence>